<reference evidence="3" key="1">
    <citation type="submission" date="2018-05" db="EMBL/GenBank/DDBJ databases">
        <authorList>
            <person name="Lanie J.A."/>
            <person name="Ng W.-L."/>
            <person name="Kazmierczak K.M."/>
            <person name="Andrzejewski T.M."/>
            <person name="Davidsen T.M."/>
            <person name="Wayne K.J."/>
            <person name="Tettelin H."/>
            <person name="Glass J.I."/>
            <person name="Rusch D."/>
            <person name="Podicherti R."/>
            <person name="Tsui H.-C.T."/>
            <person name="Winkler M.E."/>
        </authorList>
    </citation>
    <scope>NUCLEOTIDE SEQUENCE</scope>
</reference>
<dbReference type="PROSITE" id="PS50405">
    <property type="entry name" value="GST_CTER"/>
    <property type="match status" value="1"/>
</dbReference>
<evidence type="ECO:0000313" key="3">
    <source>
        <dbReference type="EMBL" id="SUZ61660.1"/>
    </source>
</evidence>
<proteinExistence type="predicted"/>
<dbReference type="InterPro" id="IPR036249">
    <property type="entry name" value="Thioredoxin-like_sf"/>
</dbReference>
<gene>
    <name evidence="3" type="ORF">METZ01_LOCUS14514</name>
</gene>
<accession>A0A381P461</accession>
<dbReference type="CDD" id="cd03051">
    <property type="entry name" value="GST_N_GTT2_like"/>
    <property type="match status" value="1"/>
</dbReference>
<dbReference type="Pfam" id="PF13409">
    <property type="entry name" value="GST_N_2"/>
    <property type="match status" value="1"/>
</dbReference>
<organism evidence="3">
    <name type="scientific">marine metagenome</name>
    <dbReference type="NCBI Taxonomy" id="408172"/>
    <lineage>
        <taxon>unclassified sequences</taxon>
        <taxon>metagenomes</taxon>
        <taxon>ecological metagenomes</taxon>
    </lineage>
</organism>
<dbReference type="Pfam" id="PF00043">
    <property type="entry name" value="GST_C"/>
    <property type="match status" value="1"/>
</dbReference>
<feature type="domain" description="GST C-terminal" evidence="2">
    <location>
        <begin position="104"/>
        <end position="227"/>
    </location>
</feature>
<evidence type="ECO:0000259" key="2">
    <source>
        <dbReference type="PROSITE" id="PS50405"/>
    </source>
</evidence>
<dbReference type="SUPFAM" id="SSF47616">
    <property type="entry name" value="GST C-terminal domain-like"/>
    <property type="match status" value="1"/>
</dbReference>
<name>A0A381P461_9ZZZZ</name>
<dbReference type="SUPFAM" id="SSF52833">
    <property type="entry name" value="Thioredoxin-like"/>
    <property type="match status" value="1"/>
</dbReference>
<feature type="domain" description="GST N-terminal" evidence="1">
    <location>
        <begin position="17"/>
        <end position="99"/>
    </location>
</feature>
<dbReference type="InterPro" id="IPR034345">
    <property type="entry name" value="Gtt2-like_N"/>
</dbReference>
<dbReference type="PANTHER" id="PTHR44051">
    <property type="entry name" value="GLUTATHIONE S-TRANSFERASE-RELATED"/>
    <property type="match status" value="1"/>
</dbReference>
<dbReference type="EMBL" id="UINC01000819">
    <property type="protein sequence ID" value="SUZ61660.1"/>
    <property type="molecule type" value="Genomic_DNA"/>
</dbReference>
<evidence type="ECO:0008006" key="4">
    <source>
        <dbReference type="Google" id="ProtNLM"/>
    </source>
</evidence>
<dbReference type="InterPro" id="IPR036282">
    <property type="entry name" value="Glutathione-S-Trfase_C_sf"/>
</dbReference>
<dbReference type="Gene3D" id="3.40.30.10">
    <property type="entry name" value="Glutaredoxin"/>
    <property type="match status" value="1"/>
</dbReference>
<protein>
    <recommendedName>
        <fullName evidence="4">Glutathione S-transferase</fullName>
    </recommendedName>
</protein>
<dbReference type="SFLD" id="SFLDS00019">
    <property type="entry name" value="Glutathione_Transferase_(cytos"/>
    <property type="match status" value="1"/>
</dbReference>
<dbReference type="PROSITE" id="PS50404">
    <property type="entry name" value="GST_NTER"/>
    <property type="match status" value="1"/>
</dbReference>
<dbReference type="InterPro" id="IPR004045">
    <property type="entry name" value="Glutathione_S-Trfase_N"/>
</dbReference>
<dbReference type="InterPro" id="IPR040079">
    <property type="entry name" value="Glutathione_S-Trfase"/>
</dbReference>
<dbReference type="AlphaFoldDB" id="A0A381P461"/>
<dbReference type="SFLD" id="SFLDG00358">
    <property type="entry name" value="Main_(cytGST)"/>
    <property type="match status" value="1"/>
</dbReference>
<dbReference type="InterPro" id="IPR010987">
    <property type="entry name" value="Glutathione-S-Trfase_C-like"/>
</dbReference>
<sequence length="227" mass="25294">VLVIARGYMNCNFQGDDSVRFYDCKTAPSPRRARIFIAEKGIQVETVEVDLRSGEHLKEEFSALNAYGTVPVLQLENGICLNSTAAIWHYLDAEYPDPPLMGMSPIDRGRVADLQWHIEMGGFMAMAEYMRNSAQGFKGRALTGPVNYDQIPALADRGKQRIERFLAEVDDLVGEKPFVAGDAFTVADIDLLVLIDFAAWRKLVLPEDAIHAKRWYDAVSARPSAAL</sequence>
<dbReference type="Gene3D" id="1.20.1050.10">
    <property type="match status" value="1"/>
</dbReference>
<dbReference type="PANTHER" id="PTHR44051:SF8">
    <property type="entry name" value="GLUTATHIONE S-TRANSFERASE GSTA"/>
    <property type="match status" value="1"/>
</dbReference>
<dbReference type="InterPro" id="IPR004046">
    <property type="entry name" value="GST_C"/>
</dbReference>
<feature type="non-terminal residue" evidence="3">
    <location>
        <position position="1"/>
    </location>
</feature>
<evidence type="ECO:0000259" key="1">
    <source>
        <dbReference type="PROSITE" id="PS50404"/>
    </source>
</evidence>